<dbReference type="GO" id="GO:0016787">
    <property type="term" value="F:hydrolase activity"/>
    <property type="evidence" value="ECO:0007669"/>
    <property type="project" value="UniProtKB-KW"/>
</dbReference>
<keyword evidence="5" id="KW-0460">Magnesium</keyword>
<dbReference type="Pfam" id="PF01867">
    <property type="entry name" value="Cas_Cas1"/>
    <property type="match status" value="1"/>
</dbReference>
<proteinExistence type="predicted"/>
<dbReference type="Proteomes" id="UP000595278">
    <property type="component" value="Chromosome"/>
</dbReference>
<dbReference type="RefSeq" id="WP_201094598.1">
    <property type="nucleotide sequence ID" value="NZ_CP067393.1"/>
</dbReference>
<evidence type="ECO:0000256" key="3">
    <source>
        <dbReference type="ARBA" id="ARBA00022759"/>
    </source>
</evidence>
<keyword evidence="4" id="KW-0378">Hydrolase</keyword>
<dbReference type="GO" id="GO:0046872">
    <property type="term" value="F:metal ion binding"/>
    <property type="evidence" value="ECO:0007669"/>
    <property type="project" value="UniProtKB-KW"/>
</dbReference>
<dbReference type="KEGG" id="eaz:JHT90_04395"/>
<evidence type="ECO:0000313" key="10">
    <source>
        <dbReference type="EMBL" id="QQP86486.1"/>
    </source>
</evidence>
<evidence type="ECO:0000256" key="4">
    <source>
        <dbReference type="ARBA" id="ARBA00022801"/>
    </source>
</evidence>
<dbReference type="Gene3D" id="1.20.120.920">
    <property type="entry name" value="CRISPR-associated endonuclease Cas1, C-terminal domain"/>
    <property type="match status" value="1"/>
</dbReference>
<keyword evidence="8" id="KW-0464">Manganese</keyword>
<keyword evidence="7" id="KW-0238">DNA-binding</keyword>
<evidence type="ECO:0000256" key="1">
    <source>
        <dbReference type="ARBA" id="ARBA00022722"/>
    </source>
</evidence>
<gene>
    <name evidence="10" type="primary">cas1</name>
    <name evidence="10" type="ORF">JHT90_04395</name>
</gene>
<dbReference type="InterPro" id="IPR042206">
    <property type="entry name" value="CRISPR-assoc_Cas1_C"/>
</dbReference>
<evidence type="ECO:0000313" key="11">
    <source>
        <dbReference type="Proteomes" id="UP000595278"/>
    </source>
</evidence>
<dbReference type="PANTHER" id="PTHR34353">
    <property type="entry name" value="CRISPR-ASSOCIATED ENDONUCLEASE CAS1 1"/>
    <property type="match status" value="1"/>
</dbReference>
<sequence length="296" mass="33338">MISQPARLRCEHFSLAIEQEQTVHIPFEDIAIIILDHREILLTHPLLAKCAEQGISLFSTGDDHLPNGVFIPYLQHSRVTRLLRLQQNLKRPLIKQAWAAIVQQKILNQAKCLAIVKPEQEIIINLLRNMANKIRSGDPKNLEAQAAARYFGVLFQADFKRKNNNVINAALNYGYAILRGAIARGIVAHGLFPAFGLFHNNEQNAFNLADDLIEPFRPQVDLWVAKNIIDQTELSTFDKAALVKLLHVDIKMPTGIMTTLSAIEYCIESLVRYLETSGEQLLALPSLVGDQLHQNE</sequence>
<dbReference type="NCBIfam" id="TIGR03639">
    <property type="entry name" value="cas1_NMENI"/>
    <property type="match status" value="1"/>
</dbReference>
<keyword evidence="11" id="KW-1185">Reference proteome</keyword>
<dbReference type="GO" id="GO:0051607">
    <property type="term" value="P:defense response to virus"/>
    <property type="evidence" value="ECO:0007669"/>
    <property type="project" value="UniProtKB-KW"/>
</dbReference>
<dbReference type="InterPro" id="IPR050646">
    <property type="entry name" value="Cas1"/>
</dbReference>
<dbReference type="GO" id="GO:0003677">
    <property type="term" value="F:DNA binding"/>
    <property type="evidence" value="ECO:0007669"/>
    <property type="project" value="UniProtKB-KW"/>
</dbReference>
<reference evidence="10 11" key="1">
    <citation type="submission" date="2021-01" db="EMBL/GenBank/DDBJ databases">
        <title>Entomomonas sp. F2A isolated from a house cricket (Acheta domesticus).</title>
        <authorList>
            <person name="Spergser J."/>
            <person name="Busse H.-J."/>
        </authorList>
    </citation>
    <scope>NUCLEOTIDE SEQUENCE [LARGE SCALE GENOMIC DNA]</scope>
    <source>
        <strain evidence="10 11">F2A</strain>
    </source>
</reference>
<keyword evidence="1" id="KW-0540">Nuclease</keyword>
<keyword evidence="2" id="KW-0479">Metal-binding</keyword>
<accession>A0A974NGV8</accession>
<keyword evidence="6" id="KW-0051">Antiviral defense</keyword>
<evidence type="ECO:0000256" key="5">
    <source>
        <dbReference type="ARBA" id="ARBA00022842"/>
    </source>
</evidence>
<name>A0A974NGV8_9GAMM</name>
<dbReference type="InterPro" id="IPR019855">
    <property type="entry name" value="CRISPR-assoc_Cas1_NMENI"/>
</dbReference>
<keyword evidence="3 10" id="KW-0255">Endonuclease</keyword>
<dbReference type="AlphaFoldDB" id="A0A974NGV8"/>
<dbReference type="InterPro" id="IPR002729">
    <property type="entry name" value="CRISPR-assoc_Cas1"/>
</dbReference>
<protein>
    <submittedName>
        <fullName evidence="10">Type II CRISPR-associated endonuclease Cas1</fullName>
    </submittedName>
</protein>
<dbReference type="GO" id="GO:0004520">
    <property type="term" value="F:DNA endonuclease activity"/>
    <property type="evidence" value="ECO:0007669"/>
    <property type="project" value="InterPro"/>
</dbReference>
<organism evidence="10 11">
    <name type="scientific">Entomomonas asaccharolytica</name>
    <dbReference type="NCBI Taxonomy" id="2785331"/>
    <lineage>
        <taxon>Bacteria</taxon>
        <taxon>Pseudomonadati</taxon>
        <taxon>Pseudomonadota</taxon>
        <taxon>Gammaproteobacteria</taxon>
        <taxon>Pseudomonadales</taxon>
        <taxon>Pseudomonadaceae</taxon>
        <taxon>Entomomonas</taxon>
    </lineage>
</organism>
<dbReference type="EMBL" id="CP067393">
    <property type="protein sequence ID" value="QQP86486.1"/>
    <property type="molecule type" value="Genomic_DNA"/>
</dbReference>
<evidence type="ECO:0000256" key="8">
    <source>
        <dbReference type="ARBA" id="ARBA00023211"/>
    </source>
</evidence>
<evidence type="ECO:0000256" key="9">
    <source>
        <dbReference type="ARBA" id="ARBA00038592"/>
    </source>
</evidence>
<evidence type="ECO:0000256" key="6">
    <source>
        <dbReference type="ARBA" id="ARBA00023118"/>
    </source>
</evidence>
<evidence type="ECO:0000256" key="2">
    <source>
        <dbReference type="ARBA" id="ARBA00022723"/>
    </source>
</evidence>
<comment type="subunit">
    <text evidence="9">Homodimer, forms a heterotetramer with a Cas2 homodimer.</text>
</comment>
<dbReference type="PANTHER" id="PTHR34353:SF2">
    <property type="entry name" value="CRISPR-ASSOCIATED ENDONUCLEASE CAS1 1"/>
    <property type="match status" value="1"/>
</dbReference>
<evidence type="ECO:0000256" key="7">
    <source>
        <dbReference type="ARBA" id="ARBA00023125"/>
    </source>
</evidence>
<dbReference type="GO" id="GO:0043571">
    <property type="term" value="P:maintenance of CRISPR repeat elements"/>
    <property type="evidence" value="ECO:0007669"/>
    <property type="project" value="InterPro"/>
</dbReference>
<dbReference type="NCBIfam" id="TIGR00287">
    <property type="entry name" value="cas1"/>
    <property type="match status" value="1"/>
</dbReference>